<proteinExistence type="predicted"/>
<organism evidence="1 2">
    <name type="scientific">Terrimesophilobacter mesophilus</name>
    <dbReference type="NCBI Taxonomy" id="433647"/>
    <lineage>
        <taxon>Bacteria</taxon>
        <taxon>Bacillati</taxon>
        <taxon>Actinomycetota</taxon>
        <taxon>Actinomycetes</taxon>
        <taxon>Micrococcales</taxon>
        <taxon>Microbacteriaceae</taxon>
        <taxon>Terrimesophilobacter</taxon>
    </lineage>
</organism>
<dbReference type="GO" id="GO:0043565">
    <property type="term" value="F:sequence-specific DNA binding"/>
    <property type="evidence" value="ECO:0007669"/>
    <property type="project" value="InterPro"/>
</dbReference>
<protein>
    <submittedName>
        <fullName evidence="1">Lrp/AsnC family transcriptional regulator</fullName>
    </submittedName>
</protein>
<dbReference type="OrthoDB" id="3396933at2"/>
<dbReference type="AlphaFoldDB" id="A0A4R8VDH2"/>
<dbReference type="InterPro" id="IPR019888">
    <property type="entry name" value="Tscrpt_reg_AsnC-like"/>
</dbReference>
<name>A0A4R8VDH2_9MICO</name>
<dbReference type="Proteomes" id="UP000298488">
    <property type="component" value="Unassembled WGS sequence"/>
</dbReference>
<dbReference type="PROSITE" id="PS50956">
    <property type="entry name" value="HTH_ASNC_2"/>
    <property type="match status" value="1"/>
</dbReference>
<comment type="caution">
    <text evidence="1">The sequence shown here is derived from an EMBL/GenBank/DDBJ whole genome shotgun (WGS) entry which is preliminary data.</text>
</comment>
<dbReference type="SMART" id="SM00344">
    <property type="entry name" value="HTH_ASNC"/>
    <property type="match status" value="1"/>
</dbReference>
<accession>A0A4R8VDH2</accession>
<dbReference type="SUPFAM" id="SSF54909">
    <property type="entry name" value="Dimeric alpha+beta barrel"/>
    <property type="match status" value="1"/>
</dbReference>
<dbReference type="InterPro" id="IPR036390">
    <property type="entry name" value="WH_DNA-bd_sf"/>
</dbReference>
<dbReference type="GO" id="GO:0005829">
    <property type="term" value="C:cytosol"/>
    <property type="evidence" value="ECO:0007669"/>
    <property type="project" value="TreeGrafter"/>
</dbReference>
<dbReference type="EMBL" id="SOFI01000001">
    <property type="protein sequence ID" value="TFB81404.1"/>
    <property type="molecule type" value="Genomic_DNA"/>
</dbReference>
<reference evidence="1 2" key="1">
    <citation type="submission" date="2019-03" db="EMBL/GenBank/DDBJ databases">
        <title>Genomics of glacier-inhabiting Cryobacterium strains.</title>
        <authorList>
            <person name="Liu Q."/>
            <person name="Xin Y.-H."/>
        </authorList>
    </citation>
    <scope>NUCLEOTIDE SEQUENCE [LARGE SCALE GENOMIC DNA]</scope>
    <source>
        <strain evidence="1 2">CGMCC 1.10440</strain>
    </source>
</reference>
<dbReference type="InterPro" id="IPR036388">
    <property type="entry name" value="WH-like_DNA-bd_sf"/>
</dbReference>
<dbReference type="GO" id="GO:0043200">
    <property type="term" value="P:response to amino acid"/>
    <property type="evidence" value="ECO:0007669"/>
    <property type="project" value="TreeGrafter"/>
</dbReference>
<evidence type="ECO:0000313" key="2">
    <source>
        <dbReference type="Proteomes" id="UP000298488"/>
    </source>
</evidence>
<dbReference type="PANTHER" id="PTHR30154">
    <property type="entry name" value="LEUCINE-RESPONSIVE REGULATORY PROTEIN"/>
    <property type="match status" value="1"/>
</dbReference>
<dbReference type="InterPro" id="IPR019887">
    <property type="entry name" value="Tscrpt_reg_AsnC/Lrp_C"/>
</dbReference>
<dbReference type="Gene3D" id="3.30.70.920">
    <property type="match status" value="1"/>
</dbReference>
<dbReference type="Gene3D" id="1.10.10.10">
    <property type="entry name" value="Winged helix-like DNA-binding domain superfamily/Winged helix DNA-binding domain"/>
    <property type="match status" value="1"/>
</dbReference>
<dbReference type="PANTHER" id="PTHR30154:SF34">
    <property type="entry name" value="TRANSCRIPTIONAL REGULATOR AZLB"/>
    <property type="match status" value="1"/>
</dbReference>
<sequence>MTGRTLPDKKYRIDAIDRRIIAELGKDARLSIRALADRVHISRTAANTRLNRLLEFGVITGFSANVNREALGLGITAIVIVKVDADWPTVSEALAALPFVEKAQALAGDIDILLTVSAPDHDALSETILRSIRSMPGVASTRSYMILEELAGTAPELATDTWDL</sequence>
<dbReference type="Pfam" id="PF01037">
    <property type="entry name" value="AsnC_trans_reg"/>
    <property type="match status" value="1"/>
</dbReference>
<dbReference type="RefSeq" id="WP_104094528.1">
    <property type="nucleotide sequence ID" value="NZ_JACHBP010000001.1"/>
</dbReference>
<dbReference type="InterPro" id="IPR000485">
    <property type="entry name" value="AsnC-type_HTH_dom"/>
</dbReference>
<evidence type="ECO:0000313" key="1">
    <source>
        <dbReference type="EMBL" id="TFB81404.1"/>
    </source>
</evidence>
<dbReference type="SUPFAM" id="SSF46785">
    <property type="entry name" value="Winged helix' DNA-binding domain"/>
    <property type="match status" value="1"/>
</dbReference>
<dbReference type="InterPro" id="IPR011008">
    <property type="entry name" value="Dimeric_a/b-barrel"/>
</dbReference>
<dbReference type="PRINTS" id="PR00033">
    <property type="entry name" value="HTHASNC"/>
</dbReference>
<keyword evidence="2" id="KW-1185">Reference proteome</keyword>
<gene>
    <name evidence="1" type="ORF">E3N84_00245</name>
</gene>
<dbReference type="Pfam" id="PF13412">
    <property type="entry name" value="HTH_24"/>
    <property type="match status" value="1"/>
</dbReference>